<sequence length="37" mass="4536">MVLNFLDLFCFSISLSRRPDDTNESENVRHYWQLFEL</sequence>
<proteinExistence type="predicted"/>
<dbReference type="AlphaFoldDB" id="A0A2P2QX76"/>
<evidence type="ECO:0000313" key="1">
    <source>
        <dbReference type="EMBL" id="MBX71578.1"/>
    </source>
</evidence>
<reference evidence="1" key="1">
    <citation type="submission" date="2018-02" db="EMBL/GenBank/DDBJ databases">
        <title>Rhizophora mucronata_Transcriptome.</title>
        <authorList>
            <person name="Meera S.P."/>
            <person name="Sreeshan A."/>
            <person name="Augustine A."/>
        </authorList>
    </citation>
    <scope>NUCLEOTIDE SEQUENCE</scope>
    <source>
        <tissue evidence="1">Leaf</tissue>
    </source>
</reference>
<accession>A0A2P2QX76</accession>
<organism evidence="1">
    <name type="scientific">Rhizophora mucronata</name>
    <name type="common">Asiatic mangrove</name>
    <dbReference type="NCBI Taxonomy" id="61149"/>
    <lineage>
        <taxon>Eukaryota</taxon>
        <taxon>Viridiplantae</taxon>
        <taxon>Streptophyta</taxon>
        <taxon>Embryophyta</taxon>
        <taxon>Tracheophyta</taxon>
        <taxon>Spermatophyta</taxon>
        <taxon>Magnoliopsida</taxon>
        <taxon>eudicotyledons</taxon>
        <taxon>Gunneridae</taxon>
        <taxon>Pentapetalae</taxon>
        <taxon>rosids</taxon>
        <taxon>fabids</taxon>
        <taxon>Malpighiales</taxon>
        <taxon>Rhizophoraceae</taxon>
        <taxon>Rhizophora</taxon>
    </lineage>
</organism>
<dbReference type="EMBL" id="GGEC01091094">
    <property type="protein sequence ID" value="MBX71578.1"/>
    <property type="molecule type" value="Transcribed_RNA"/>
</dbReference>
<protein>
    <submittedName>
        <fullName evidence="1">Uncharacterized protein</fullName>
    </submittedName>
</protein>
<name>A0A2P2QX76_RHIMU</name>